<dbReference type="RefSeq" id="XP_018289206.1">
    <property type="nucleotide sequence ID" value="XM_018431930.1"/>
</dbReference>
<dbReference type="Proteomes" id="UP000077315">
    <property type="component" value="Unassembled WGS sequence"/>
</dbReference>
<reference evidence="3" key="2">
    <citation type="submission" date="2015-06" db="EMBL/GenBank/DDBJ databases">
        <title>Expansion of signal transduction pathways in fungi by whole-genome duplication.</title>
        <authorList>
            <consortium name="DOE Joint Genome Institute"/>
            <person name="Corrochano L.M."/>
            <person name="Kuo A."/>
            <person name="Marcet-Houben M."/>
            <person name="Polaino S."/>
            <person name="Salamov A."/>
            <person name="Villalobos J.M."/>
            <person name="Alvarez M.I."/>
            <person name="Avalos J."/>
            <person name="Benito E.P."/>
            <person name="Benoit I."/>
            <person name="Burger G."/>
            <person name="Camino L.P."/>
            <person name="Canovas D."/>
            <person name="Cerda-Olmedo E."/>
            <person name="Cheng J.-F."/>
            <person name="Dominguez A."/>
            <person name="Elias M."/>
            <person name="Eslava A.P."/>
            <person name="Glaser F."/>
            <person name="Grimwood J."/>
            <person name="Gutierrez G."/>
            <person name="Heitman J."/>
            <person name="Henrissat B."/>
            <person name="Iturriaga E.A."/>
            <person name="Lang B.F."/>
            <person name="Lavin J.L."/>
            <person name="Lee S."/>
            <person name="Li W."/>
            <person name="Lindquist E."/>
            <person name="Lopez-Garcia S."/>
            <person name="Luque E.M."/>
            <person name="Marcos A.T."/>
            <person name="Martin J."/>
            <person name="McCluskey K."/>
            <person name="Medina H.R."/>
            <person name="Miralles-Duran A."/>
            <person name="Miyazaki A."/>
            <person name="Munoz-Torres E."/>
            <person name="Oguiza J.A."/>
            <person name="Ohm R."/>
            <person name="Olmedo M."/>
            <person name="Orejas M."/>
            <person name="Ortiz-Castellanos L."/>
            <person name="Pisabarro A.G."/>
            <person name="Rodriguez-Romero J."/>
            <person name="Ruiz-Herrera J."/>
            <person name="Ruiz-Vazquez R."/>
            <person name="Sanz C."/>
            <person name="Schackwitz W."/>
            <person name="Schmutz J."/>
            <person name="Shahriari M."/>
            <person name="Shelest E."/>
            <person name="Silva-Franco F."/>
            <person name="Soanes D."/>
            <person name="Syed K."/>
            <person name="Tagua V.G."/>
            <person name="Talbot N.J."/>
            <person name="Thon M."/>
            <person name="De vries R.P."/>
            <person name="Wiebenga A."/>
            <person name="Yadav J.S."/>
            <person name="Braun E.L."/>
            <person name="Baker S."/>
            <person name="Garre V."/>
            <person name="Horwitz B."/>
            <person name="Torres-Martinez S."/>
            <person name="Idnurm A."/>
            <person name="Herrera-Estrella A."/>
            <person name="Gabaldon T."/>
            <person name="Grigoriev I.V."/>
        </authorList>
    </citation>
    <scope>NUCLEOTIDE SEQUENCE [LARGE SCALE GENOMIC DNA]</scope>
    <source>
        <strain evidence="3">NRRL 1555(-)</strain>
    </source>
</reference>
<dbReference type="AlphaFoldDB" id="A0A163DHB0"/>
<organism evidence="2 3">
    <name type="scientific">Phycomyces blakesleeanus (strain ATCC 8743b / DSM 1359 / FGSC 10004 / NBRC 33097 / NRRL 1555)</name>
    <dbReference type="NCBI Taxonomy" id="763407"/>
    <lineage>
        <taxon>Eukaryota</taxon>
        <taxon>Fungi</taxon>
        <taxon>Fungi incertae sedis</taxon>
        <taxon>Mucoromycota</taxon>
        <taxon>Mucoromycotina</taxon>
        <taxon>Mucoromycetes</taxon>
        <taxon>Mucorales</taxon>
        <taxon>Phycomycetaceae</taxon>
        <taxon>Phycomyces</taxon>
    </lineage>
</organism>
<evidence type="ECO:0000313" key="3">
    <source>
        <dbReference type="Proteomes" id="UP000077315"/>
    </source>
</evidence>
<dbReference type="GeneID" id="28992839"/>
<gene>
    <name evidence="1" type="ORF">PHYBLDRAFT_147674</name>
    <name evidence="2" type="ORF">PHYBLDRAFT_147715</name>
</gene>
<reference evidence="2" key="1">
    <citation type="submission" date="2015-06" db="EMBL/GenBank/DDBJ databases">
        <title>Expansion of signal transduction pathways in fungi by whole-genome duplication.</title>
        <authorList>
            <consortium name="DOE Joint Genome Institute"/>
            <person name="Corrochano L.M."/>
            <person name="Kuo A."/>
            <person name="Marcet-Houben M."/>
            <person name="Polaino S."/>
            <person name="Salamov A."/>
            <person name="Villalobos J.M."/>
            <person name="Alvarez M.I."/>
            <person name="Avalos J."/>
            <person name="Benito E.P."/>
            <person name="Benoit I."/>
            <person name="Burger G."/>
            <person name="Camino L.P."/>
            <person name="Canovas D."/>
            <person name="Cerda-Olmedo E."/>
            <person name="Cheng J.-F."/>
            <person name="Dominguez A."/>
            <person name="Elias M."/>
            <person name="Eslava A.P."/>
            <person name="Glaser F."/>
            <person name="Grimwood J."/>
            <person name="Gutierrez G."/>
            <person name="Heitman J."/>
            <person name="Henrissat B."/>
            <person name="Iturriaga E.A."/>
            <person name="Lang B.F."/>
            <person name="Lavin J.L."/>
            <person name="Lee S."/>
            <person name="Li W."/>
            <person name="Lindquist E."/>
            <person name="Lopez-Garcia S."/>
            <person name="Luque E.M."/>
            <person name="Marcos A.T."/>
            <person name="Martin J."/>
            <person name="Mccluskey K."/>
            <person name="Medina H.R."/>
            <person name="Miralles-Duran A."/>
            <person name="Miyazaki A."/>
            <person name="Munoz-Torres E."/>
            <person name="Oguiza J.A."/>
            <person name="Ohm R."/>
            <person name="Olmedo M."/>
            <person name="Orejas M."/>
            <person name="Ortiz-Castellanos L."/>
            <person name="Pisabarro A.G."/>
            <person name="Rodriguez-Romero J."/>
            <person name="Ruiz-Herrera J."/>
            <person name="Ruiz-Vazquez R."/>
            <person name="Sanz C."/>
            <person name="Schackwitz W."/>
            <person name="Schmutz J."/>
            <person name="Shahriari M."/>
            <person name="Shelest E."/>
            <person name="Silva-Franco F."/>
            <person name="Soanes D."/>
            <person name="Syed K."/>
            <person name="Tagua V.G."/>
            <person name="Talbot N.J."/>
            <person name="Thon M."/>
            <person name="De Vries R.P."/>
            <person name="Wiebenga A."/>
            <person name="Yadav J.S."/>
            <person name="Braun E.L."/>
            <person name="Baker S."/>
            <person name="Garre V."/>
            <person name="Horwitz B."/>
            <person name="Torres-Martinez S."/>
            <person name="Idnurm A."/>
            <person name="Herrera-Estrella A."/>
            <person name="Gabaldon T."/>
            <person name="Grigoriev I.V."/>
        </authorList>
    </citation>
    <scope>NUCLEOTIDE SEQUENCE [LARGE SCALE GENOMIC DNA]</scope>
    <source>
        <strain evidence="2">NRRL 1555</strain>
    </source>
</reference>
<dbReference type="VEuPathDB" id="FungiDB:PHYBLDRAFT_147715"/>
<dbReference type="RefSeq" id="XP_018289250.1">
    <property type="nucleotide sequence ID" value="XM_018431933.1"/>
</dbReference>
<dbReference type="EMBL" id="KV440986">
    <property type="protein sequence ID" value="OAD71210.1"/>
    <property type="molecule type" value="Genomic_DNA"/>
</dbReference>
<dbReference type="VEuPathDB" id="FungiDB:PHYBLDRAFT_147674"/>
<dbReference type="EMBL" id="KV440986">
    <property type="protein sequence ID" value="OAD71166.1"/>
    <property type="molecule type" value="Genomic_DNA"/>
</dbReference>
<name>A0A163DHB0_PHYB8</name>
<sequence>MSFCKLMVIGRPSWLLCTNDDQPETDQCITRNLPLSHPVGAASIKKRKEGSMDL</sequence>
<evidence type="ECO:0000313" key="1">
    <source>
        <dbReference type="EMBL" id="OAD71166.1"/>
    </source>
</evidence>
<keyword evidence="3" id="KW-1185">Reference proteome</keyword>
<evidence type="ECO:0000313" key="2">
    <source>
        <dbReference type="EMBL" id="OAD71210.1"/>
    </source>
</evidence>
<proteinExistence type="predicted"/>
<dbReference type="GeneID" id="28992836"/>
<accession>A0A163DHB0</accession>
<protein>
    <submittedName>
        <fullName evidence="2">Uncharacterized protein</fullName>
    </submittedName>
</protein>